<dbReference type="SMART" id="SM00640">
    <property type="entry name" value="Glyco_32"/>
    <property type="match status" value="1"/>
</dbReference>
<name>A0ABM7SYS7_9CLOT</name>
<evidence type="ECO:0000313" key="13">
    <source>
        <dbReference type="Proteomes" id="UP000824633"/>
    </source>
</evidence>
<keyword evidence="9" id="KW-0119">Carbohydrate metabolism</keyword>
<comment type="subcellular location">
    <subcellularLocation>
        <location evidence="9">Cytoplasm</location>
    </subcellularLocation>
</comment>
<evidence type="ECO:0000256" key="9">
    <source>
        <dbReference type="RuleBase" id="RU365015"/>
    </source>
</evidence>
<dbReference type="EC" id="3.2.1.26" evidence="3 8"/>
<evidence type="ECO:0000256" key="8">
    <source>
        <dbReference type="RuleBase" id="RU362110"/>
    </source>
</evidence>
<protein>
    <recommendedName>
        <fullName evidence="4 8">Sucrose-6-phosphate hydrolase</fullName>
        <ecNumber evidence="3 8">3.2.1.26</ecNumber>
    </recommendedName>
    <alternativeName>
        <fullName evidence="7 9">Invertase</fullName>
    </alternativeName>
</protein>
<dbReference type="SUPFAM" id="SSF49899">
    <property type="entry name" value="Concanavalin A-like lectins/glucanases"/>
    <property type="match status" value="1"/>
</dbReference>
<reference evidence="13" key="1">
    <citation type="submission" date="2021-07" db="EMBL/GenBank/DDBJ databases">
        <title>Complete genome sequencing of a Clostridium isolate.</title>
        <authorList>
            <person name="Ueki A."/>
            <person name="Tonouchi A."/>
        </authorList>
    </citation>
    <scope>NUCLEOTIDE SEQUENCE [LARGE SCALE GENOMIC DNA]</scope>
    <source>
        <strain evidence="13">C5S11</strain>
    </source>
</reference>
<dbReference type="Gene3D" id="2.115.10.20">
    <property type="entry name" value="Glycosyl hydrolase domain, family 43"/>
    <property type="match status" value="1"/>
</dbReference>
<evidence type="ECO:0000256" key="4">
    <source>
        <dbReference type="ARBA" id="ARBA00019623"/>
    </source>
</evidence>
<evidence type="ECO:0000256" key="6">
    <source>
        <dbReference type="ARBA" id="ARBA00023295"/>
    </source>
</evidence>
<comment type="catalytic activity">
    <reaction evidence="8">
        <text>Hydrolysis of terminal non-reducing beta-D-fructofuranoside residues in beta-D-fructofuranosides.</text>
        <dbReference type="EC" id="3.2.1.26"/>
    </reaction>
</comment>
<dbReference type="InterPro" id="IPR013189">
    <property type="entry name" value="Glyco_hydro_32_C"/>
</dbReference>
<dbReference type="Pfam" id="PF08244">
    <property type="entry name" value="Glyco_hydro_32C"/>
    <property type="match status" value="1"/>
</dbReference>
<feature type="domain" description="Glycosyl hydrolase family 32 N-terminal" evidence="10">
    <location>
        <begin position="29"/>
        <end position="338"/>
    </location>
</feature>
<evidence type="ECO:0000256" key="7">
    <source>
        <dbReference type="ARBA" id="ARBA00033367"/>
    </source>
</evidence>
<evidence type="ECO:0000259" key="11">
    <source>
        <dbReference type="Pfam" id="PF08244"/>
    </source>
</evidence>
<dbReference type="Gene3D" id="2.60.120.560">
    <property type="entry name" value="Exo-inulinase, domain 1"/>
    <property type="match status" value="1"/>
</dbReference>
<dbReference type="NCBIfam" id="TIGR01322">
    <property type="entry name" value="scrB_fam"/>
    <property type="match status" value="1"/>
</dbReference>
<dbReference type="InterPro" id="IPR051214">
    <property type="entry name" value="GH32_Enzymes"/>
</dbReference>
<dbReference type="GO" id="GO:0016787">
    <property type="term" value="F:hydrolase activity"/>
    <property type="evidence" value="ECO:0007669"/>
    <property type="project" value="UniProtKB-KW"/>
</dbReference>
<comment type="function">
    <text evidence="9">Enables the bacterium to metabolize sucrose as a sole carbon source.</text>
</comment>
<dbReference type="InterPro" id="IPR013148">
    <property type="entry name" value="Glyco_hydro_32_N"/>
</dbReference>
<dbReference type="InterPro" id="IPR006232">
    <property type="entry name" value="Suc6P_hydrolase"/>
</dbReference>
<gene>
    <name evidence="12" type="ORF">psyc5s11_08400</name>
</gene>
<evidence type="ECO:0000256" key="2">
    <source>
        <dbReference type="ARBA" id="ARBA00009902"/>
    </source>
</evidence>
<dbReference type="Pfam" id="PF00251">
    <property type="entry name" value="Glyco_hydro_32N"/>
    <property type="match status" value="1"/>
</dbReference>
<proteinExistence type="inferred from homology"/>
<dbReference type="RefSeq" id="WP_224036430.1">
    <property type="nucleotide sequence ID" value="NZ_AP024849.1"/>
</dbReference>
<evidence type="ECO:0000256" key="1">
    <source>
        <dbReference type="ARBA" id="ARBA00004914"/>
    </source>
</evidence>
<accession>A0ABM7SYS7</accession>
<dbReference type="InterPro" id="IPR013320">
    <property type="entry name" value="ConA-like_dom_sf"/>
</dbReference>
<feature type="domain" description="Glycosyl hydrolase family 32 C-terminal" evidence="11">
    <location>
        <begin position="341"/>
        <end position="482"/>
    </location>
</feature>
<dbReference type="Proteomes" id="UP000824633">
    <property type="component" value="Chromosome"/>
</dbReference>
<organism evidence="12 13">
    <name type="scientific">Clostridium gelidum</name>
    <dbReference type="NCBI Taxonomy" id="704125"/>
    <lineage>
        <taxon>Bacteria</taxon>
        <taxon>Bacillati</taxon>
        <taxon>Bacillota</taxon>
        <taxon>Clostridia</taxon>
        <taxon>Eubacteriales</taxon>
        <taxon>Clostridiaceae</taxon>
        <taxon>Clostridium</taxon>
    </lineage>
</organism>
<dbReference type="EMBL" id="AP024849">
    <property type="protein sequence ID" value="BCZ44773.1"/>
    <property type="molecule type" value="Genomic_DNA"/>
</dbReference>
<evidence type="ECO:0000256" key="5">
    <source>
        <dbReference type="ARBA" id="ARBA00022801"/>
    </source>
</evidence>
<keyword evidence="13" id="KW-1185">Reference proteome</keyword>
<dbReference type="PANTHER" id="PTHR43101:SF1">
    <property type="entry name" value="BETA-FRUCTOSIDASE"/>
    <property type="match status" value="1"/>
</dbReference>
<evidence type="ECO:0000259" key="10">
    <source>
        <dbReference type="Pfam" id="PF00251"/>
    </source>
</evidence>
<dbReference type="InterPro" id="IPR001362">
    <property type="entry name" value="Glyco_hydro_32"/>
</dbReference>
<dbReference type="CDD" id="cd08996">
    <property type="entry name" value="GH32_FFase"/>
    <property type="match status" value="1"/>
</dbReference>
<keyword evidence="9" id="KW-0963">Cytoplasm</keyword>
<dbReference type="PANTHER" id="PTHR43101">
    <property type="entry name" value="BETA-FRUCTOSIDASE"/>
    <property type="match status" value="1"/>
</dbReference>
<keyword evidence="5 8" id="KW-0378">Hydrolase</keyword>
<sequence length="487" mass="56612">MCSNKKEEADQYIKQNKHKINNQYRLNYHLMAEYGWLNDPNGFIQYKDMYHLFYQHYPYESVWGPMHWGHAISKDLIKWDYLPVALAPDEDFDSDGCFSGSAIEKDNKLYLMYTGHVHTGPNKKKDYKQLQCLAYSQDGIDFTKSKHNPVIGSYQVPENSSKKDIRDPKTYKVGDYYYTFLGSNDKCGDGQVLMYKSSDLINWEFVSVIAKGNNNLGENWECPDLFSLQSKDVLIVSPQYLNANKADFTNIYSCVYMIGNLDYNIGKFEYNDFYPIDYGFNFYAPQTTIDSKGRRIIIGWMTMWEKEYPTHSNGHNWAGAMTIPREITLKDNKLYFKPVDEIEKYRSNEVALNNIKLNGEKTFDTYGDSYELQVVYDAEEASEFGLKLRANNQEETVLSYNKKDKTFILNIDKSGIGSKGERRTKINLINNKLNLRIFVDKCSIEVFINEGEKVMTSLIYPSKDALEIEAFSKGQCNIELLKKWDIE</sequence>
<dbReference type="InterPro" id="IPR023296">
    <property type="entry name" value="Glyco_hydro_beta-prop_sf"/>
</dbReference>
<dbReference type="SUPFAM" id="SSF75005">
    <property type="entry name" value="Arabinanase/levansucrase/invertase"/>
    <property type="match status" value="1"/>
</dbReference>
<keyword evidence="6 8" id="KW-0326">Glycosidase</keyword>
<comment type="pathway">
    <text evidence="1 9">Glycan biosynthesis; sucrose metabolism.</text>
</comment>
<comment type="similarity">
    <text evidence="2 8">Belongs to the glycosyl hydrolase 32 family.</text>
</comment>
<evidence type="ECO:0000256" key="3">
    <source>
        <dbReference type="ARBA" id="ARBA00012758"/>
    </source>
</evidence>
<evidence type="ECO:0000313" key="12">
    <source>
        <dbReference type="EMBL" id="BCZ44773.1"/>
    </source>
</evidence>